<evidence type="ECO:0000313" key="1">
    <source>
        <dbReference type="EMBL" id="AFO51709.1"/>
    </source>
</evidence>
<dbReference type="PATRIC" id="fig|1212765.3.peg.153"/>
<reference evidence="2" key="2">
    <citation type="submission" date="2012-07" db="EMBL/GenBank/DDBJ databases">
        <title>Complete genome sequence of 'Candidatus Mycoplasma haemolamae'.</title>
        <authorList>
            <person name="Guimaraes A.M.S."/>
            <person name="Toth B."/>
            <person name="Santos A.P."/>
            <person name="Nascimento N.C."/>
            <person name="Sojka J.E."/>
            <person name="Messick J.B."/>
        </authorList>
    </citation>
    <scope>NUCLEOTIDE SEQUENCE [LARGE SCALE GENOMIC DNA]</scope>
    <source>
        <strain evidence="2">Purdue</strain>
    </source>
</reference>
<name>I7CIL0_MYCHA</name>
<reference evidence="1 2" key="1">
    <citation type="journal article" date="2012" name="J. Bacteriol.">
        <title>Genome Sequence of "Candidatus Mycoplasma haemolamae" Strain Purdue, a Red Blood Cell Pathogen of Alpacas (Vicugna pacos) and Llamas (Lama glama).</title>
        <authorList>
            <person name="Guimaraes A.M."/>
            <person name="Toth B."/>
            <person name="Santos A.P."/>
            <person name="do Nascimento N.C."/>
            <person name="Kritchevsky J.E."/>
            <person name="Messick J.B."/>
        </authorList>
    </citation>
    <scope>NUCLEOTIDE SEQUENCE [LARGE SCALE GENOMIC DNA]</scope>
    <source>
        <strain evidence="1 2">Purdue</strain>
    </source>
</reference>
<dbReference type="KEGG" id="mhl:MHLP_00645"/>
<dbReference type="Proteomes" id="UP000006502">
    <property type="component" value="Chromosome"/>
</dbReference>
<dbReference type="EMBL" id="CP003731">
    <property type="protein sequence ID" value="AFO51709.1"/>
    <property type="molecule type" value="Genomic_DNA"/>
</dbReference>
<gene>
    <name evidence="1" type="ordered locus">MHLP_00645</name>
</gene>
<proteinExistence type="predicted"/>
<accession>I7CIL0</accession>
<evidence type="ECO:0000313" key="2">
    <source>
        <dbReference type="Proteomes" id="UP000006502"/>
    </source>
</evidence>
<dbReference type="STRING" id="1212765.MHLP_00645"/>
<sequence>MVLGLVSIVYFSLYEFCVSFDVHYSKNKEELVHNFLERMSGKKLKIIQD</sequence>
<protein>
    <submittedName>
        <fullName evidence="1">Uncharacterized protein</fullName>
    </submittedName>
</protein>
<dbReference type="HOGENOM" id="CLU_3137887_0_0_14"/>
<organism evidence="1 2">
    <name type="scientific">Mycoplasma haematolamae (strain Purdue)</name>
    <dbReference type="NCBI Taxonomy" id="1212765"/>
    <lineage>
        <taxon>Bacteria</taxon>
        <taxon>Bacillati</taxon>
        <taxon>Mycoplasmatota</taxon>
        <taxon>Mollicutes</taxon>
        <taxon>Mycoplasmataceae</taxon>
        <taxon>Mycoplasma</taxon>
    </lineage>
</organism>
<dbReference type="AlphaFoldDB" id="I7CIL0"/>
<keyword evidence="2" id="KW-1185">Reference proteome</keyword>